<feature type="domain" description="Zn(2)-C6 fungal-type" evidence="4">
    <location>
        <begin position="18"/>
        <end position="41"/>
    </location>
</feature>
<comment type="caution">
    <text evidence="5">The sequence shown here is derived from an EMBL/GenBank/DDBJ whole genome shotgun (WGS) entry which is preliminary data.</text>
</comment>
<dbReference type="Pfam" id="PF00172">
    <property type="entry name" value="Zn_clus"/>
    <property type="match status" value="1"/>
</dbReference>
<dbReference type="PANTHER" id="PTHR31001:SF87">
    <property type="entry name" value="COL-21"/>
    <property type="match status" value="1"/>
</dbReference>
<evidence type="ECO:0000313" key="6">
    <source>
        <dbReference type="Proteomes" id="UP000469558"/>
    </source>
</evidence>
<feature type="compositionally biased region" description="Polar residues" evidence="3">
    <location>
        <begin position="61"/>
        <end position="87"/>
    </location>
</feature>
<evidence type="ECO:0000259" key="4">
    <source>
        <dbReference type="PROSITE" id="PS50048"/>
    </source>
</evidence>
<name>A0A8T9CF50_9HELO</name>
<dbReference type="InterPro" id="IPR036864">
    <property type="entry name" value="Zn2-C6_fun-type_DNA-bd_sf"/>
</dbReference>
<reference evidence="5 6" key="1">
    <citation type="submission" date="2018-05" db="EMBL/GenBank/DDBJ databases">
        <title>Genome sequencing and assembly of the regulated plant pathogen Lachnellula willkommii and related sister species for the development of diagnostic species identification markers.</title>
        <authorList>
            <person name="Giroux E."/>
            <person name="Bilodeau G."/>
        </authorList>
    </citation>
    <scope>NUCLEOTIDE SEQUENCE [LARGE SCALE GENOMIC DNA]</scope>
    <source>
        <strain evidence="5 6">CBS 268.59</strain>
    </source>
</reference>
<dbReference type="SUPFAM" id="SSF57701">
    <property type="entry name" value="Zn2/Cys6 DNA-binding domain"/>
    <property type="match status" value="1"/>
</dbReference>
<dbReference type="Proteomes" id="UP000469558">
    <property type="component" value="Unassembled WGS sequence"/>
</dbReference>
<proteinExistence type="predicted"/>
<protein>
    <recommendedName>
        <fullName evidence="4">Zn(2)-C6 fungal-type domain-containing protein</fullName>
    </recommendedName>
</protein>
<dbReference type="OrthoDB" id="5344325at2759"/>
<dbReference type="PANTHER" id="PTHR31001">
    <property type="entry name" value="UNCHARACTERIZED TRANSCRIPTIONAL REGULATORY PROTEIN"/>
    <property type="match status" value="1"/>
</dbReference>
<accession>A0A8T9CF50</accession>
<evidence type="ECO:0000256" key="2">
    <source>
        <dbReference type="ARBA" id="ARBA00023242"/>
    </source>
</evidence>
<feature type="region of interest" description="Disordered" evidence="3">
    <location>
        <begin position="39"/>
        <end position="183"/>
    </location>
</feature>
<evidence type="ECO:0000256" key="1">
    <source>
        <dbReference type="ARBA" id="ARBA00004123"/>
    </source>
</evidence>
<comment type="subcellular location">
    <subcellularLocation>
        <location evidence="1">Nucleus</location>
    </subcellularLocation>
</comment>
<sequence>MPSTSGNSRAPRQRTFTSCTECRRRKQKCNQGRPCANCLRRPTPPPHGHMVDLYDDDRAQNNHQNYQQVSGSANDTTYTQASQSNYGSGMPTASTSQQTYSSSQGYYSTASTTRGDYRGYQSESSSSQHMASSPDTSNYTSGDGGYYQQGQMGYSSETASSDVGYHSTSDEHTGNWLSPSGDPAAFVGAGVGEYYYASDEPEQSRSMSSRY</sequence>
<dbReference type="SMART" id="SM00066">
    <property type="entry name" value="GAL4"/>
    <property type="match status" value="1"/>
</dbReference>
<feature type="compositionally biased region" description="Basic and acidic residues" evidence="3">
    <location>
        <begin position="49"/>
        <end position="60"/>
    </location>
</feature>
<dbReference type="InterPro" id="IPR050613">
    <property type="entry name" value="Sec_Metabolite_Reg"/>
</dbReference>
<dbReference type="EMBL" id="QGMK01000300">
    <property type="protein sequence ID" value="TVY82570.1"/>
    <property type="molecule type" value="Genomic_DNA"/>
</dbReference>
<dbReference type="Gene3D" id="4.10.240.10">
    <property type="entry name" value="Zn(2)-C6 fungal-type DNA-binding domain"/>
    <property type="match status" value="1"/>
</dbReference>
<dbReference type="AlphaFoldDB" id="A0A8T9CF50"/>
<keyword evidence="2" id="KW-0539">Nucleus</keyword>
<feature type="compositionally biased region" description="Low complexity" evidence="3">
    <location>
        <begin position="92"/>
        <end position="113"/>
    </location>
</feature>
<dbReference type="InterPro" id="IPR001138">
    <property type="entry name" value="Zn2Cys6_DnaBD"/>
</dbReference>
<dbReference type="GO" id="GO:0005634">
    <property type="term" value="C:nucleus"/>
    <property type="evidence" value="ECO:0007669"/>
    <property type="project" value="UniProtKB-SubCell"/>
</dbReference>
<evidence type="ECO:0000313" key="5">
    <source>
        <dbReference type="EMBL" id="TVY82570.1"/>
    </source>
</evidence>
<dbReference type="GO" id="GO:0008270">
    <property type="term" value="F:zinc ion binding"/>
    <property type="evidence" value="ECO:0007669"/>
    <property type="project" value="InterPro"/>
</dbReference>
<dbReference type="GO" id="GO:0000981">
    <property type="term" value="F:DNA-binding transcription factor activity, RNA polymerase II-specific"/>
    <property type="evidence" value="ECO:0007669"/>
    <property type="project" value="InterPro"/>
</dbReference>
<dbReference type="PROSITE" id="PS50048">
    <property type="entry name" value="ZN2_CY6_FUNGAL_2"/>
    <property type="match status" value="1"/>
</dbReference>
<feature type="compositionally biased region" description="Low complexity" evidence="3">
    <location>
        <begin position="122"/>
        <end position="133"/>
    </location>
</feature>
<gene>
    <name evidence="5" type="ORF">LSUE1_G002069</name>
</gene>
<keyword evidence="6" id="KW-1185">Reference proteome</keyword>
<evidence type="ECO:0000256" key="3">
    <source>
        <dbReference type="SAM" id="MobiDB-lite"/>
    </source>
</evidence>
<organism evidence="5 6">
    <name type="scientific">Lachnellula suecica</name>
    <dbReference type="NCBI Taxonomy" id="602035"/>
    <lineage>
        <taxon>Eukaryota</taxon>
        <taxon>Fungi</taxon>
        <taxon>Dikarya</taxon>
        <taxon>Ascomycota</taxon>
        <taxon>Pezizomycotina</taxon>
        <taxon>Leotiomycetes</taxon>
        <taxon>Helotiales</taxon>
        <taxon>Lachnaceae</taxon>
        <taxon>Lachnellula</taxon>
    </lineage>
</organism>
<dbReference type="CDD" id="cd00067">
    <property type="entry name" value="GAL4"/>
    <property type="match status" value="1"/>
</dbReference>